<dbReference type="GO" id="GO:0050660">
    <property type="term" value="F:flavin adenine dinucleotide binding"/>
    <property type="evidence" value="ECO:0007669"/>
    <property type="project" value="InterPro"/>
</dbReference>
<keyword evidence="5" id="KW-0560">Oxidoreductase</keyword>
<feature type="domain" description="Acyl-CoA dehydrogenase/oxidase C-terminal" evidence="6">
    <location>
        <begin position="202"/>
        <end position="316"/>
    </location>
</feature>
<dbReference type="InterPro" id="IPR013786">
    <property type="entry name" value="AcylCoA_DH/ox_N"/>
</dbReference>
<dbReference type="InterPro" id="IPR046373">
    <property type="entry name" value="Acyl-CoA_Oxase/DH_mid-dom_sf"/>
</dbReference>
<comment type="similarity">
    <text evidence="2">Belongs to the acyl-CoA dehydrogenase family.</text>
</comment>
<dbReference type="InterPro" id="IPR009100">
    <property type="entry name" value="AcylCoA_DH/oxidase_NM_dom_sf"/>
</dbReference>
<evidence type="ECO:0000256" key="3">
    <source>
        <dbReference type="ARBA" id="ARBA00022630"/>
    </source>
</evidence>
<evidence type="ECO:0000259" key="7">
    <source>
        <dbReference type="Pfam" id="PF02771"/>
    </source>
</evidence>
<keyword evidence="3" id="KW-0285">Flavoprotein</keyword>
<reference evidence="8 9" key="1">
    <citation type="submission" date="2017-09" db="EMBL/GenBank/DDBJ databases">
        <title>Large-scale bioinformatics analysis of Bacillus genomes uncovers conserved roles of natural products in bacterial physiology.</title>
        <authorList>
            <consortium name="Agbiome Team Llc"/>
            <person name="Bleich R.M."/>
            <person name="Kirk G.J."/>
            <person name="Santa Maria K.C."/>
            <person name="Allen S.E."/>
            <person name="Farag S."/>
            <person name="Shank E.A."/>
            <person name="Bowers A."/>
        </authorList>
    </citation>
    <scope>NUCLEOTIDE SEQUENCE [LARGE SCALE GENOMIC DNA]</scope>
    <source>
        <strain evidence="8 9">AFS003229</strain>
    </source>
</reference>
<evidence type="ECO:0000256" key="4">
    <source>
        <dbReference type="ARBA" id="ARBA00022827"/>
    </source>
</evidence>
<feature type="domain" description="Acyl-CoA dehydrogenase/oxidase N-terminal" evidence="7">
    <location>
        <begin position="7"/>
        <end position="90"/>
    </location>
</feature>
<dbReference type="Proteomes" id="UP000220106">
    <property type="component" value="Unassembled WGS sequence"/>
</dbReference>
<dbReference type="InterPro" id="IPR009075">
    <property type="entry name" value="AcylCo_DH/oxidase_C"/>
</dbReference>
<evidence type="ECO:0000259" key="6">
    <source>
        <dbReference type="Pfam" id="PF00441"/>
    </source>
</evidence>
<dbReference type="Pfam" id="PF00441">
    <property type="entry name" value="Acyl-CoA_dh_1"/>
    <property type="match status" value="1"/>
</dbReference>
<comment type="caution">
    <text evidence="8">The sequence shown here is derived from an EMBL/GenBank/DDBJ whole genome shotgun (WGS) entry which is preliminary data.</text>
</comment>
<organism evidence="8 9">
    <name type="scientific">Peribacillus butanolivorans</name>
    <dbReference type="NCBI Taxonomy" id="421767"/>
    <lineage>
        <taxon>Bacteria</taxon>
        <taxon>Bacillati</taxon>
        <taxon>Bacillota</taxon>
        <taxon>Bacilli</taxon>
        <taxon>Bacillales</taxon>
        <taxon>Bacillaceae</taxon>
        <taxon>Peribacillus</taxon>
    </lineage>
</organism>
<dbReference type="Pfam" id="PF02771">
    <property type="entry name" value="Acyl-CoA_dh_N"/>
    <property type="match status" value="1"/>
</dbReference>
<dbReference type="EMBL" id="NUEQ01000004">
    <property type="protein sequence ID" value="PEJ37760.1"/>
    <property type="molecule type" value="Genomic_DNA"/>
</dbReference>
<dbReference type="SUPFAM" id="SSF47203">
    <property type="entry name" value="Acyl-CoA dehydrogenase C-terminal domain-like"/>
    <property type="match status" value="1"/>
</dbReference>
<dbReference type="InterPro" id="IPR037069">
    <property type="entry name" value="AcylCoA_DH/ox_N_sf"/>
</dbReference>
<dbReference type="SUPFAM" id="SSF56645">
    <property type="entry name" value="Acyl-CoA dehydrogenase NM domain-like"/>
    <property type="match status" value="1"/>
</dbReference>
<evidence type="ECO:0000313" key="8">
    <source>
        <dbReference type="EMBL" id="PEJ37760.1"/>
    </source>
</evidence>
<gene>
    <name evidence="8" type="ORF">CN689_02385</name>
</gene>
<comment type="cofactor">
    <cofactor evidence="1">
        <name>FAD</name>
        <dbReference type="ChEBI" id="CHEBI:57692"/>
    </cofactor>
</comment>
<evidence type="ECO:0000256" key="5">
    <source>
        <dbReference type="ARBA" id="ARBA00023002"/>
    </source>
</evidence>
<dbReference type="PANTHER" id="PTHR43884:SF20">
    <property type="entry name" value="ACYL-COA DEHYDROGENASE FADE28"/>
    <property type="match status" value="1"/>
</dbReference>
<dbReference type="AlphaFoldDB" id="A0AAX0SC48"/>
<dbReference type="InterPro" id="IPR036250">
    <property type="entry name" value="AcylCo_DH-like_C"/>
</dbReference>
<dbReference type="Gene3D" id="1.10.540.10">
    <property type="entry name" value="Acyl-CoA dehydrogenase/oxidase, N-terminal domain"/>
    <property type="match status" value="1"/>
</dbReference>
<keyword evidence="4" id="KW-0274">FAD</keyword>
<evidence type="ECO:0000256" key="2">
    <source>
        <dbReference type="ARBA" id="ARBA00009347"/>
    </source>
</evidence>
<dbReference type="Gene3D" id="2.40.110.10">
    <property type="entry name" value="Butyryl-CoA Dehydrogenase, subunit A, domain 2"/>
    <property type="match status" value="1"/>
</dbReference>
<dbReference type="RefSeq" id="WP_098174738.1">
    <property type="nucleotide sequence ID" value="NZ_NUEQ01000004.1"/>
</dbReference>
<proteinExistence type="inferred from homology"/>
<name>A0AAX0SC48_9BACI</name>
<dbReference type="PANTHER" id="PTHR43884">
    <property type="entry name" value="ACYL-COA DEHYDROGENASE"/>
    <property type="match status" value="1"/>
</dbReference>
<accession>A0AAX0SC48</accession>
<evidence type="ECO:0000313" key="9">
    <source>
        <dbReference type="Proteomes" id="UP000220106"/>
    </source>
</evidence>
<dbReference type="Gene3D" id="1.20.140.10">
    <property type="entry name" value="Butyryl-CoA Dehydrogenase, subunit A, domain 3"/>
    <property type="match status" value="1"/>
</dbReference>
<sequence>MIDLSQIIEDTSRKLLKDLCTKDLIDDSEEGEFPVKLWEVLNETGMTTIGISEESGGSGGSLTDAFNFLRIAGNFSAPVPIAETFIANWILSKAGLPISNKPMTLVLSSKEQKISFTEKSNGYIISGSAKNVPWARTAQTIVVLGDSDEGKIIFIVDQDACQIEPGKNLAGESRDHLDFKNVFVENKSVSRFVEIDEDKILYLGALVRSVQMTGALERVLELSVAYSTEREQFGRQIAKFQAVQQQIAILAGEVSAAKAVTDLAIKAFIAEDGEKQIMIAKIRVGDAASLAVPIAHQIHGAMGFTDEHYLQHSTRRLWSWRDEFGNEDFWSQKLGEEVLSSGADNLWALITSMNSKIV</sequence>
<dbReference type="GO" id="GO:0003995">
    <property type="term" value="F:acyl-CoA dehydrogenase activity"/>
    <property type="evidence" value="ECO:0007669"/>
    <property type="project" value="TreeGrafter"/>
</dbReference>
<evidence type="ECO:0000256" key="1">
    <source>
        <dbReference type="ARBA" id="ARBA00001974"/>
    </source>
</evidence>
<protein>
    <submittedName>
        <fullName evidence="8">Acyl-CoA dehydrogenase</fullName>
    </submittedName>
</protein>